<dbReference type="PANTHER" id="PTHR36451">
    <property type="entry name" value="PAPS-DEPENDENT SULFOTRANSFERASE STF3"/>
    <property type="match status" value="1"/>
</dbReference>
<protein>
    <submittedName>
        <fullName evidence="1">Sulfotransferase family protein</fullName>
    </submittedName>
</protein>
<accession>A0A1A0QPJ3</accession>
<reference evidence="1 2" key="1">
    <citation type="submission" date="2017-02" db="EMBL/GenBank/DDBJ databases">
        <title>The new phylogeny of genus Mycobacterium.</title>
        <authorList>
            <person name="Tortoli E."/>
            <person name="Trovato A."/>
            <person name="Cirillo D.M."/>
        </authorList>
    </citation>
    <scope>NUCLEOTIDE SEQUENCE [LARGE SCALE GENOMIC DNA]</scope>
    <source>
        <strain evidence="1 2">FI-09383</strain>
    </source>
</reference>
<dbReference type="Proteomes" id="UP000192772">
    <property type="component" value="Unassembled WGS sequence"/>
</dbReference>
<keyword evidence="1" id="KW-0808">Transferase</keyword>
<gene>
    <name evidence="1" type="ORF">BST23_13640</name>
</gene>
<sequence length="394" mass="44440">MKAQEFIESATEATGLDDFGDDALFGGDGWRTGLDKLVDSLDREANLHEIGQMVVQGELTQYLVNRLRIVDHHRKHPEIRERDITPPIVIMGQARTGTTMLFDLLAQDPDHRVPQTWEVDQPLPPPRAETYLTDPRIAQADASFELVDTVIPEFRAVHQLGAQLAQECVRITASHFVSVIFPTQYQVPSYLEWLLYSAQEQGHVAGSYTWHRRFLELLASEAPGTRWLIKTPFHCWTLPELMGEYPQALLVQTHRDPAKVMASTTSLLATLRKLGTDDIVYPRMADEFFELILGGLERSVDARINGVVPAERVVDLQFDALMTDPIGAAKSVYSAFGWPFSAEVEDAMSTFLRTHVREGHGHPYTFEATGLSLSAVRDRTARYTEYFDVDQELS</sequence>
<dbReference type="SUPFAM" id="SSF52540">
    <property type="entry name" value="P-loop containing nucleoside triphosphate hydrolases"/>
    <property type="match status" value="1"/>
</dbReference>
<organism evidence="1 2">
    <name type="scientific">Mycolicibacterium elephantis</name>
    <dbReference type="NCBI Taxonomy" id="81858"/>
    <lineage>
        <taxon>Bacteria</taxon>
        <taxon>Bacillati</taxon>
        <taxon>Actinomycetota</taxon>
        <taxon>Actinomycetes</taxon>
        <taxon>Mycobacteriales</taxon>
        <taxon>Mycobacteriaceae</taxon>
        <taxon>Mycolicibacterium</taxon>
    </lineage>
</organism>
<dbReference type="InterPro" id="IPR052736">
    <property type="entry name" value="Stf3_sulfotransferase"/>
</dbReference>
<dbReference type="RefSeq" id="WP_052761599.1">
    <property type="nucleotide sequence ID" value="NZ_JBCGVB010000010.1"/>
</dbReference>
<dbReference type="Pfam" id="PF13469">
    <property type="entry name" value="Sulfotransfer_3"/>
    <property type="match status" value="1"/>
</dbReference>
<dbReference type="Gene3D" id="3.40.50.300">
    <property type="entry name" value="P-loop containing nucleotide triphosphate hydrolases"/>
    <property type="match status" value="1"/>
</dbReference>
<evidence type="ECO:0000313" key="1">
    <source>
        <dbReference type="EMBL" id="ORA65418.1"/>
    </source>
</evidence>
<evidence type="ECO:0000313" key="2">
    <source>
        <dbReference type="Proteomes" id="UP000192772"/>
    </source>
</evidence>
<comment type="caution">
    <text evidence="1">The sequence shown here is derived from an EMBL/GenBank/DDBJ whole genome shotgun (WGS) entry which is preliminary data.</text>
</comment>
<name>A0A1A0QPJ3_9MYCO</name>
<dbReference type="GO" id="GO:0016740">
    <property type="term" value="F:transferase activity"/>
    <property type="evidence" value="ECO:0007669"/>
    <property type="project" value="UniProtKB-KW"/>
</dbReference>
<dbReference type="STRING" id="81858.BST23_13640"/>
<accession>A0A1X0CZB4</accession>
<dbReference type="OrthoDB" id="9777890at2"/>
<dbReference type="EMBL" id="MVHP01000014">
    <property type="protein sequence ID" value="ORA65418.1"/>
    <property type="molecule type" value="Genomic_DNA"/>
</dbReference>
<dbReference type="InterPro" id="IPR027417">
    <property type="entry name" value="P-loop_NTPase"/>
</dbReference>
<proteinExistence type="predicted"/>
<dbReference type="AlphaFoldDB" id="A0A1A0QPJ3"/>
<dbReference type="PANTHER" id="PTHR36451:SF1">
    <property type="entry name" value="OMEGA-HYDROXY-BETA-DIHYDROMENAQUINONE-9 SULFOTRANSFERASE STF3"/>
    <property type="match status" value="1"/>
</dbReference>